<name>T1FFR7_HELRO</name>
<keyword evidence="3" id="KW-1185">Reference proteome</keyword>
<evidence type="ECO:0000313" key="2">
    <source>
        <dbReference type="EnsemblMetazoa" id="HelroP180334"/>
    </source>
</evidence>
<dbReference type="InParanoid" id="T1FFR7"/>
<sequence>MSTLVDNASDTMFTVIENPSNTMYTVMDSAVVYIAGWVVRKVTKTIDCNKYRLALFDMKGQVTPTASDTKTQWWSSFPILWCCSCCSGKGGKKLILGDFNVSSIDWNSVSTSGGVKSF</sequence>
<dbReference type="EMBL" id="KB097579">
    <property type="protein sequence ID" value="ESN93927.1"/>
    <property type="molecule type" value="Genomic_DNA"/>
</dbReference>
<proteinExistence type="predicted"/>
<protein>
    <recommendedName>
        <fullName evidence="4">Endonuclease/exonuclease/phosphatase domain-containing protein</fullName>
    </recommendedName>
</protein>
<evidence type="ECO:0000313" key="3">
    <source>
        <dbReference type="Proteomes" id="UP000015101"/>
    </source>
</evidence>
<gene>
    <name evidence="2" type="primary">20207666</name>
    <name evidence="1" type="ORF">HELRODRAFT_180334</name>
</gene>
<evidence type="ECO:0000313" key="1">
    <source>
        <dbReference type="EMBL" id="ESN93927.1"/>
    </source>
</evidence>
<organism evidence="2 3">
    <name type="scientific">Helobdella robusta</name>
    <name type="common">Californian leech</name>
    <dbReference type="NCBI Taxonomy" id="6412"/>
    <lineage>
        <taxon>Eukaryota</taxon>
        <taxon>Metazoa</taxon>
        <taxon>Spiralia</taxon>
        <taxon>Lophotrochozoa</taxon>
        <taxon>Annelida</taxon>
        <taxon>Clitellata</taxon>
        <taxon>Hirudinea</taxon>
        <taxon>Rhynchobdellida</taxon>
        <taxon>Glossiphoniidae</taxon>
        <taxon>Helobdella</taxon>
    </lineage>
</organism>
<dbReference type="Proteomes" id="UP000015101">
    <property type="component" value="Unassembled WGS sequence"/>
</dbReference>
<dbReference type="EMBL" id="AMQM01007170">
    <property type="status" value="NOT_ANNOTATED_CDS"/>
    <property type="molecule type" value="Genomic_DNA"/>
</dbReference>
<evidence type="ECO:0008006" key="4">
    <source>
        <dbReference type="Google" id="ProtNLM"/>
    </source>
</evidence>
<dbReference type="CTD" id="20207666"/>
<dbReference type="RefSeq" id="XP_009027902.1">
    <property type="nucleotide sequence ID" value="XM_009029654.1"/>
</dbReference>
<dbReference type="AlphaFoldDB" id="T1FFR7"/>
<dbReference type="KEGG" id="hro:HELRODRAFT_180334"/>
<accession>T1FFR7</accession>
<reference evidence="1 3" key="2">
    <citation type="journal article" date="2013" name="Nature">
        <title>Insights into bilaterian evolution from three spiralian genomes.</title>
        <authorList>
            <person name="Simakov O."/>
            <person name="Marletaz F."/>
            <person name="Cho S.J."/>
            <person name="Edsinger-Gonzales E."/>
            <person name="Havlak P."/>
            <person name="Hellsten U."/>
            <person name="Kuo D.H."/>
            <person name="Larsson T."/>
            <person name="Lv J."/>
            <person name="Arendt D."/>
            <person name="Savage R."/>
            <person name="Osoegawa K."/>
            <person name="de Jong P."/>
            <person name="Grimwood J."/>
            <person name="Chapman J.A."/>
            <person name="Shapiro H."/>
            <person name="Aerts A."/>
            <person name="Otillar R.P."/>
            <person name="Terry A.Y."/>
            <person name="Boore J.L."/>
            <person name="Grigoriev I.V."/>
            <person name="Lindberg D.R."/>
            <person name="Seaver E.C."/>
            <person name="Weisblat D.A."/>
            <person name="Putnam N.H."/>
            <person name="Rokhsar D.S."/>
        </authorList>
    </citation>
    <scope>NUCLEOTIDE SEQUENCE</scope>
</reference>
<dbReference type="GeneID" id="20207666"/>
<reference evidence="2" key="3">
    <citation type="submission" date="2015-06" db="UniProtKB">
        <authorList>
            <consortium name="EnsemblMetazoa"/>
        </authorList>
    </citation>
    <scope>IDENTIFICATION</scope>
</reference>
<reference evidence="3" key="1">
    <citation type="submission" date="2012-12" db="EMBL/GenBank/DDBJ databases">
        <authorList>
            <person name="Hellsten U."/>
            <person name="Grimwood J."/>
            <person name="Chapman J.A."/>
            <person name="Shapiro H."/>
            <person name="Aerts A."/>
            <person name="Otillar R.P."/>
            <person name="Terry A.Y."/>
            <person name="Boore J.L."/>
            <person name="Simakov O."/>
            <person name="Marletaz F."/>
            <person name="Cho S.-J."/>
            <person name="Edsinger-Gonzales E."/>
            <person name="Havlak P."/>
            <person name="Kuo D.-H."/>
            <person name="Larsson T."/>
            <person name="Lv J."/>
            <person name="Arendt D."/>
            <person name="Savage R."/>
            <person name="Osoegawa K."/>
            <person name="de Jong P."/>
            <person name="Lindberg D.R."/>
            <person name="Seaver E.C."/>
            <person name="Weisblat D.A."/>
            <person name="Putnam N.H."/>
            <person name="Grigoriev I.V."/>
            <person name="Rokhsar D.S."/>
        </authorList>
    </citation>
    <scope>NUCLEOTIDE SEQUENCE</scope>
</reference>
<dbReference type="EnsemblMetazoa" id="HelroT180334">
    <property type="protein sequence ID" value="HelroP180334"/>
    <property type="gene ID" value="HelroG180334"/>
</dbReference>
<dbReference type="HOGENOM" id="CLU_2075706_0_0_1"/>